<keyword evidence="2" id="KW-1185">Reference proteome</keyword>
<dbReference type="AlphaFoldDB" id="A0A0C2TG20"/>
<evidence type="ECO:0000313" key="1">
    <source>
        <dbReference type="EMBL" id="KIL65824.1"/>
    </source>
</evidence>
<dbReference type="EMBL" id="KN818240">
    <property type="protein sequence ID" value="KIL65824.1"/>
    <property type="molecule type" value="Genomic_DNA"/>
</dbReference>
<accession>A0A0C2TG20</accession>
<gene>
    <name evidence="1" type="ORF">M378DRAFT_10652</name>
</gene>
<evidence type="ECO:0000313" key="2">
    <source>
        <dbReference type="Proteomes" id="UP000054549"/>
    </source>
</evidence>
<reference evidence="1 2" key="1">
    <citation type="submission" date="2014-04" db="EMBL/GenBank/DDBJ databases">
        <title>Evolutionary Origins and Diversification of the Mycorrhizal Mutualists.</title>
        <authorList>
            <consortium name="DOE Joint Genome Institute"/>
            <consortium name="Mycorrhizal Genomics Consortium"/>
            <person name="Kohler A."/>
            <person name="Kuo A."/>
            <person name="Nagy L.G."/>
            <person name="Floudas D."/>
            <person name="Copeland A."/>
            <person name="Barry K.W."/>
            <person name="Cichocki N."/>
            <person name="Veneault-Fourrey C."/>
            <person name="LaButti K."/>
            <person name="Lindquist E.A."/>
            <person name="Lipzen A."/>
            <person name="Lundell T."/>
            <person name="Morin E."/>
            <person name="Murat C."/>
            <person name="Riley R."/>
            <person name="Ohm R."/>
            <person name="Sun H."/>
            <person name="Tunlid A."/>
            <person name="Henrissat B."/>
            <person name="Grigoriev I.V."/>
            <person name="Hibbett D.S."/>
            <person name="Martin F."/>
        </authorList>
    </citation>
    <scope>NUCLEOTIDE SEQUENCE [LARGE SCALE GENOMIC DNA]</scope>
    <source>
        <strain evidence="1 2">Koide BX008</strain>
    </source>
</reference>
<name>A0A0C2TG20_AMAMK</name>
<dbReference type="Proteomes" id="UP000054549">
    <property type="component" value="Unassembled WGS sequence"/>
</dbReference>
<organism evidence="1 2">
    <name type="scientific">Amanita muscaria (strain Koide BX008)</name>
    <dbReference type="NCBI Taxonomy" id="946122"/>
    <lineage>
        <taxon>Eukaryota</taxon>
        <taxon>Fungi</taxon>
        <taxon>Dikarya</taxon>
        <taxon>Basidiomycota</taxon>
        <taxon>Agaricomycotina</taxon>
        <taxon>Agaricomycetes</taxon>
        <taxon>Agaricomycetidae</taxon>
        <taxon>Agaricales</taxon>
        <taxon>Pluteineae</taxon>
        <taxon>Amanitaceae</taxon>
        <taxon>Amanita</taxon>
    </lineage>
</organism>
<sequence>MSLKKQPTGIDGQIVYWYRYHESSAIMPQTFDGLDKEVDNVLSMDHLQIWHNNEVKTYSGDENRNHTVQLRETMKVFELVSKENISWKKREKKDVHIGAQAQEAKLRRYSWQE</sequence>
<protein>
    <submittedName>
        <fullName evidence="1">Uncharacterized protein</fullName>
    </submittedName>
</protein>
<proteinExistence type="predicted"/>
<dbReference type="HOGENOM" id="CLU_2132904_0_0_1"/>
<dbReference type="InParanoid" id="A0A0C2TG20"/>